<feature type="compositionally biased region" description="Polar residues" evidence="1">
    <location>
        <begin position="216"/>
        <end position="226"/>
    </location>
</feature>
<proteinExistence type="predicted"/>
<accession>A0ABR0EBL3</accession>
<evidence type="ECO:0000256" key="3">
    <source>
        <dbReference type="SAM" id="SignalP"/>
    </source>
</evidence>
<reference evidence="4 5" key="1">
    <citation type="journal article" date="2023" name="G3 (Bethesda)">
        <title>A chromosome-level genome assembly of Zasmidium syzygii isolated from banana leaves.</title>
        <authorList>
            <person name="van Westerhoven A.C."/>
            <person name="Mehrabi R."/>
            <person name="Talebi R."/>
            <person name="Steentjes M.B.F."/>
            <person name="Corcolon B."/>
            <person name="Chong P.A."/>
            <person name="Kema G.H.J."/>
            <person name="Seidl M.F."/>
        </authorList>
    </citation>
    <scope>NUCLEOTIDE SEQUENCE [LARGE SCALE GENOMIC DNA]</scope>
    <source>
        <strain evidence="4 5">P124</strain>
    </source>
</reference>
<protein>
    <submittedName>
        <fullName evidence="4">Uncharacterized protein</fullName>
    </submittedName>
</protein>
<keyword evidence="5" id="KW-1185">Reference proteome</keyword>
<evidence type="ECO:0000256" key="2">
    <source>
        <dbReference type="SAM" id="Phobius"/>
    </source>
</evidence>
<feature type="transmembrane region" description="Helical" evidence="2">
    <location>
        <begin position="229"/>
        <end position="252"/>
    </location>
</feature>
<feature type="region of interest" description="Disordered" evidence="1">
    <location>
        <begin position="128"/>
        <end position="186"/>
    </location>
</feature>
<dbReference type="Proteomes" id="UP001305779">
    <property type="component" value="Unassembled WGS sequence"/>
</dbReference>
<feature type="compositionally biased region" description="Polar residues" evidence="1">
    <location>
        <begin position="363"/>
        <end position="375"/>
    </location>
</feature>
<feature type="compositionally biased region" description="Polar residues" evidence="1">
    <location>
        <begin position="325"/>
        <end position="335"/>
    </location>
</feature>
<feature type="region of interest" description="Disordered" evidence="1">
    <location>
        <begin position="257"/>
        <end position="458"/>
    </location>
</feature>
<feature type="signal peptide" evidence="3">
    <location>
        <begin position="1"/>
        <end position="16"/>
    </location>
</feature>
<keyword evidence="2" id="KW-0472">Membrane</keyword>
<dbReference type="EMBL" id="JAXOVC010000007">
    <property type="protein sequence ID" value="KAK4498872.1"/>
    <property type="molecule type" value="Genomic_DNA"/>
</dbReference>
<name>A0ABR0EBL3_ZASCE</name>
<sequence length="458" mass="47881">MTPLTILLFLPLVTLAQNCYFPSGALAPDSSPCSPTNSTSLCCPLNWECLSNGLCYLDAEDYYGRYSCTDQEWGEGCPGWCTSGTGRGGNEAVLQCSDGHWCCDGNRSGNCCEEDDAEVIDVPDGKPVAFISQAPSPSSVVGTTRSASSASSSSTSSSGSSRGSSTSTTQTSTPSPTTITTQSATTNSAGIATTILIISTATQSLPPPPTTDAEDQPSSAEPSKSNTPLIAGLAAGLPTAALLLSGLIFLLYRRRKRNPDNEPKSSYSTSTTDPSDLKPMYTNTTPDGRPPEIDSYPIAATTTTRNGKRMSLVSELSGSEPERSPTVSSLNSPMSKSAAGFGGGLSQVREEESGPVELPGSEPNIQTQDFANKRTSYPGYVPYQQGGEVESERRQSMPPNPPPPNAGAYVPYRPPGGEGESTVSGGQGEGERVEQAQSPRTDFDHGQLGPSGLRIVNQ</sequence>
<organism evidence="4 5">
    <name type="scientific">Zasmidium cellare</name>
    <name type="common">Wine cellar mold</name>
    <name type="synonym">Racodium cellare</name>
    <dbReference type="NCBI Taxonomy" id="395010"/>
    <lineage>
        <taxon>Eukaryota</taxon>
        <taxon>Fungi</taxon>
        <taxon>Dikarya</taxon>
        <taxon>Ascomycota</taxon>
        <taxon>Pezizomycotina</taxon>
        <taxon>Dothideomycetes</taxon>
        <taxon>Dothideomycetidae</taxon>
        <taxon>Mycosphaerellales</taxon>
        <taxon>Mycosphaerellaceae</taxon>
        <taxon>Zasmidium</taxon>
    </lineage>
</organism>
<evidence type="ECO:0000256" key="1">
    <source>
        <dbReference type="SAM" id="MobiDB-lite"/>
    </source>
</evidence>
<gene>
    <name evidence="4" type="ORF">PRZ48_009382</name>
</gene>
<feature type="compositionally biased region" description="Low complexity" evidence="1">
    <location>
        <begin position="138"/>
        <end position="186"/>
    </location>
</feature>
<evidence type="ECO:0000313" key="5">
    <source>
        <dbReference type="Proteomes" id="UP001305779"/>
    </source>
</evidence>
<feature type="region of interest" description="Disordered" evidence="1">
    <location>
        <begin position="202"/>
        <end position="226"/>
    </location>
</feature>
<keyword evidence="2" id="KW-1133">Transmembrane helix</keyword>
<feature type="chain" id="PRO_5046460318" evidence="3">
    <location>
        <begin position="17"/>
        <end position="458"/>
    </location>
</feature>
<evidence type="ECO:0000313" key="4">
    <source>
        <dbReference type="EMBL" id="KAK4498872.1"/>
    </source>
</evidence>
<comment type="caution">
    <text evidence="4">The sequence shown here is derived from an EMBL/GenBank/DDBJ whole genome shotgun (WGS) entry which is preliminary data.</text>
</comment>
<keyword evidence="3" id="KW-0732">Signal</keyword>
<keyword evidence="2" id="KW-0812">Transmembrane</keyword>